<comment type="caution">
    <text evidence="1">The sequence shown here is derived from an EMBL/GenBank/DDBJ whole genome shotgun (WGS) entry which is preliminary data.</text>
</comment>
<evidence type="ECO:0000313" key="2">
    <source>
        <dbReference type="Proteomes" id="UP000503840"/>
    </source>
</evidence>
<dbReference type="InterPro" id="IPR017850">
    <property type="entry name" value="Alkaline_phosphatase_core_sf"/>
</dbReference>
<organism evidence="1 2">
    <name type="scientific">Desulfovibrio subterraneus</name>
    <dbReference type="NCBI Taxonomy" id="2718620"/>
    <lineage>
        <taxon>Bacteria</taxon>
        <taxon>Pseudomonadati</taxon>
        <taxon>Thermodesulfobacteriota</taxon>
        <taxon>Desulfovibrionia</taxon>
        <taxon>Desulfovibrionales</taxon>
        <taxon>Desulfovibrionaceae</taxon>
        <taxon>Desulfovibrio</taxon>
    </lineage>
</organism>
<dbReference type="InterPro" id="IPR002591">
    <property type="entry name" value="Phosphodiest/P_Trfase"/>
</dbReference>
<keyword evidence="2" id="KW-1185">Reference proteome</keyword>
<reference evidence="1 2" key="1">
    <citation type="submission" date="2020-05" db="EMBL/GenBank/DDBJ databases">
        <title>Draft genome sequence of Desulfovibrio sp. strain HN2T.</title>
        <authorList>
            <person name="Ueno A."/>
            <person name="Tamazawa S."/>
            <person name="Tamamura S."/>
            <person name="Murakami T."/>
            <person name="Kiyama T."/>
            <person name="Inomata H."/>
            <person name="Amano Y."/>
            <person name="Miyakawa K."/>
            <person name="Tamaki H."/>
            <person name="Naganuma T."/>
            <person name="Kaneko K."/>
        </authorList>
    </citation>
    <scope>NUCLEOTIDE SEQUENCE [LARGE SCALE GENOMIC DNA]</scope>
    <source>
        <strain evidence="1 2">HN2</strain>
    </source>
</reference>
<dbReference type="Pfam" id="PF01663">
    <property type="entry name" value="Phosphodiest"/>
    <property type="match status" value="1"/>
</dbReference>
<name>A0A7J0BN89_9BACT</name>
<dbReference type="AlphaFoldDB" id="A0A7J0BN89"/>
<gene>
    <name evidence="1" type="ORF">DSM101010T_34530</name>
</gene>
<dbReference type="EMBL" id="BLVO01000016">
    <property type="protein sequence ID" value="GFM35088.1"/>
    <property type="molecule type" value="Genomic_DNA"/>
</dbReference>
<accession>A0A7J0BN89</accession>
<evidence type="ECO:0000313" key="1">
    <source>
        <dbReference type="EMBL" id="GFM35088.1"/>
    </source>
</evidence>
<protein>
    <submittedName>
        <fullName evidence="1">Phosphodiesterase</fullName>
    </submittedName>
</protein>
<sequence length="462" mass="51363">MTLRSPMPESSPPSTPRLVVLGLDGLPLSLARRLAADGTCPNLGRIVDRACSIEAELPELSPVNWTSFMTGTGPGEHGIFGFTRIHAQTYEMGLTNFTHVQVPTIFDRLGDAGFTSRSINLPNTYPARPIKGMMVSGFVAEELQRAVFPPMLAAMLGGRGYLLEADTTRAAQEPLHLLAELRRTIESRRTALNMLWPDLAWNCFVFVLTETDRLFHFLFDAVEDASHPLHRPCMELLTEWDVLIGELLDRYDALPEPKRLLALADHGFTRLVTEVDVNALLRDMGLLHTALPPEACDDLDATGITPATKAFALDPGRIYLHRRDRFARGCVDAAEAASLTQRLRTALMEVRHHGRPVFKAIHTADTLYSGPMRPYAPDLVCETHPGFDLKAKFNRRDVFGTFGRTGTHTVHDVFFFDSLSAPLDPASQSRSCRVTRVRDAGKEILRWFGIADTPESQNLLLI</sequence>
<dbReference type="Gene3D" id="3.40.720.10">
    <property type="entry name" value="Alkaline Phosphatase, subunit A"/>
    <property type="match status" value="1"/>
</dbReference>
<dbReference type="Proteomes" id="UP000503840">
    <property type="component" value="Unassembled WGS sequence"/>
</dbReference>
<dbReference type="RefSeq" id="WP_174406721.1">
    <property type="nucleotide sequence ID" value="NZ_BLVO01000016.1"/>
</dbReference>
<dbReference type="SUPFAM" id="SSF53649">
    <property type="entry name" value="Alkaline phosphatase-like"/>
    <property type="match status" value="1"/>
</dbReference>
<proteinExistence type="predicted"/>